<gene>
    <name evidence="2" type="ORF">SAMN04487926_12217</name>
</gene>
<proteinExistence type="predicted"/>
<evidence type="ECO:0000313" key="3">
    <source>
        <dbReference type="Proteomes" id="UP000198900"/>
    </source>
</evidence>
<evidence type="ECO:0000313" key="2">
    <source>
        <dbReference type="EMBL" id="SDI69818.1"/>
    </source>
</evidence>
<keyword evidence="3" id="KW-1185">Reference proteome</keyword>
<comment type="caution">
    <text evidence="2">The sequence shown here is derived from an EMBL/GenBank/DDBJ whole genome shotgun (WGS) entry which is preliminary data.</text>
</comment>
<name>A0A7Z7FLA9_9BURK</name>
<feature type="domain" description="Class II aldolase/adducin N-terminal" evidence="1">
    <location>
        <begin position="4"/>
        <end position="38"/>
    </location>
</feature>
<organism evidence="2 3">
    <name type="scientific">Paraburkholderia steynii</name>
    <dbReference type="NCBI Taxonomy" id="1245441"/>
    <lineage>
        <taxon>Bacteria</taxon>
        <taxon>Pseudomonadati</taxon>
        <taxon>Pseudomonadota</taxon>
        <taxon>Betaproteobacteria</taxon>
        <taxon>Burkholderiales</taxon>
        <taxon>Burkholderiaceae</taxon>
        <taxon>Paraburkholderia</taxon>
    </lineage>
</organism>
<dbReference type="Proteomes" id="UP000198900">
    <property type="component" value="Unassembled WGS sequence"/>
</dbReference>
<protein>
    <submittedName>
        <fullName evidence="2">Class II Aldolase and Adducin N-terminal domain-containing protein</fullName>
    </submittedName>
</protein>
<sequence>MGEGRAVVLRGNGAVVAAASLQEAVALSYYLEDAARIEMQIRMAALYAEARVLTPEQASQRAVRSGGIMERMWDYLTAGDPEAD</sequence>
<reference evidence="2" key="1">
    <citation type="submission" date="2016-10" db="EMBL/GenBank/DDBJ databases">
        <authorList>
            <person name="Varghese N."/>
            <person name="Submissions S."/>
        </authorList>
    </citation>
    <scope>NUCLEOTIDE SEQUENCE [LARGE SCALE GENOMIC DNA]</scope>
    <source>
        <strain evidence="2">YR281</strain>
    </source>
</reference>
<dbReference type="Pfam" id="PF00596">
    <property type="entry name" value="Aldolase_II"/>
    <property type="match status" value="1"/>
</dbReference>
<accession>A0A7Z7FLA9</accession>
<dbReference type="AlphaFoldDB" id="A0A7Z7FLA9"/>
<dbReference type="InterPro" id="IPR001303">
    <property type="entry name" value="Aldolase_II/adducin_N"/>
</dbReference>
<evidence type="ECO:0000259" key="1">
    <source>
        <dbReference type="Pfam" id="PF00596"/>
    </source>
</evidence>
<dbReference type="InterPro" id="IPR036409">
    <property type="entry name" value="Aldolase_II/adducin_N_sf"/>
</dbReference>
<dbReference type="SUPFAM" id="SSF53639">
    <property type="entry name" value="AraD/HMP-PK domain-like"/>
    <property type="match status" value="1"/>
</dbReference>
<dbReference type="EMBL" id="FNDI01000022">
    <property type="protein sequence ID" value="SDI69818.1"/>
    <property type="molecule type" value="Genomic_DNA"/>
</dbReference>
<dbReference type="Gene3D" id="3.40.225.10">
    <property type="entry name" value="Class II aldolase/adducin N-terminal domain"/>
    <property type="match status" value="1"/>
</dbReference>